<accession>A0A6A6APC0</accession>
<keyword evidence="3" id="KW-1185">Reference proteome</keyword>
<reference evidence="2" key="1">
    <citation type="journal article" date="2020" name="Stud. Mycol.">
        <title>101 Dothideomycetes genomes: a test case for predicting lifestyles and emergence of pathogens.</title>
        <authorList>
            <person name="Haridas S."/>
            <person name="Albert R."/>
            <person name="Binder M."/>
            <person name="Bloem J."/>
            <person name="Labutti K."/>
            <person name="Salamov A."/>
            <person name="Andreopoulos B."/>
            <person name="Baker S."/>
            <person name="Barry K."/>
            <person name="Bills G."/>
            <person name="Bluhm B."/>
            <person name="Cannon C."/>
            <person name="Castanera R."/>
            <person name="Culley D."/>
            <person name="Daum C."/>
            <person name="Ezra D."/>
            <person name="Gonzalez J."/>
            <person name="Henrissat B."/>
            <person name="Kuo A."/>
            <person name="Liang C."/>
            <person name="Lipzen A."/>
            <person name="Lutzoni F."/>
            <person name="Magnuson J."/>
            <person name="Mondo S."/>
            <person name="Nolan M."/>
            <person name="Ohm R."/>
            <person name="Pangilinan J."/>
            <person name="Park H.-J."/>
            <person name="Ramirez L."/>
            <person name="Alfaro M."/>
            <person name="Sun H."/>
            <person name="Tritt A."/>
            <person name="Yoshinaga Y."/>
            <person name="Zwiers L.-H."/>
            <person name="Turgeon B."/>
            <person name="Goodwin S."/>
            <person name="Spatafora J."/>
            <person name="Crous P."/>
            <person name="Grigoriev I."/>
        </authorList>
    </citation>
    <scope>NUCLEOTIDE SEQUENCE</scope>
    <source>
        <strain evidence="2">CBS 119687</strain>
    </source>
</reference>
<evidence type="ECO:0000313" key="3">
    <source>
        <dbReference type="Proteomes" id="UP000799771"/>
    </source>
</evidence>
<organism evidence="2 3">
    <name type="scientific">Dothidotthia symphoricarpi CBS 119687</name>
    <dbReference type="NCBI Taxonomy" id="1392245"/>
    <lineage>
        <taxon>Eukaryota</taxon>
        <taxon>Fungi</taxon>
        <taxon>Dikarya</taxon>
        <taxon>Ascomycota</taxon>
        <taxon>Pezizomycotina</taxon>
        <taxon>Dothideomycetes</taxon>
        <taxon>Pleosporomycetidae</taxon>
        <taxon>Pleosporales</taxon>
        <taxon>Dothidotthiaceae</taxon>
        <taxon>Dothidotthia</taxon>
    </lineage>
</organism>
<dbReference type="RefSeq" id="XP_033528027.1">
    <property type="nucleotide sequence ID" value="XM_033664716.1"/>
</dbReference>
<gene>
    <name evidence="2" type="ORF">P153DRAFT_308727</name>
</gene>
<feature type="transmembrane region" description="Helical" evidence="1">
    <location>
        <begin position="119"/>
        <end position="137"/>
    </location>
</feature>
<proteinExistence type="predicted"/>
<keyword evidence="1" id="KW-1133">Transmembrane helix</keyword>
<name>A0A6A6APC0_9PLEO</name>
<dbReference type="Proteomes" id="UP000799771">
    <property type="component" value="Unassembled WGS sequence"/>
</dbReference>
<protein>
    <submittedName>
        <fullName evidence="2">Uncharacterized protein</fullName>
    </submittedName>
</protein>
<evidence type="ECO:0000313" key="2">
    <source>
        <dbReference type="EMBL" id="KAF2133640.1"/>
    </source>
</evidence>
<dbReference type="GeneID" id="54405148"/>
<keyword evidence="1" id="KW-0472">Membrane</keyword>
<evidence type="ECO:0000256" key="1">
    <source>
        <dbReference type="SAM" id="Phobius"/>
    </source>
</evidence>
<keyword evidence="1" id="KW-0812">Transmembrane</keyword>
<dbReference type="EMBL" id="ML977499">
    <property type="protein sequence ID" value="KAF2133640.1"/>
    <property type="molecule type" value="Genomic_DNA"/>
</dbReference>
<dbReference type="AlphaFoldDB" id="A0A6A6APC0"/>
<sequence length="141" mass="16289">MPEFHQDLATLCALCEQYTQLFVKNDFDTSKYLSNPSDRWIRDDEADHQFTGVAFQHHGNLQALRASGESCQLCRLILDDFADEELESCDGSLWLCPFSQPVRPSLIKLVSRGIDRRRITSLLFMLWLVCWAVSLLFSKTR</sequence>